<reference evidence="1" key="1">
    <citation type="submission" date="2020-11" db="EMBL/GenBank/DDBJ databases">
        <title>Adaptations for nitrogen fixation in a non-lichenized fungal sporocarp promotes dispersal by wood-feeding termites.</title>
        <authorList>
            <consortium name="DOE Joint Genome Institute"/>
            <person name="Koch R.A."/>
            <person name="Yoon G."/>
            <person name="Arayal U."/>
            <person name="Lail K."/>
            <person name="Amirebrahimi M."/>
            <person name="Labutti K."/>
            <person name="Lipzen A."/>
            <person name="Riley R."/>
            <person name="Barry K."/>
            <person name="Henrissat B."/>
            <person name="Grigoriev I.V."/>
            <person name="Herr J.R."/>
            <person name="Aime M.C."/>
        </authorList>
    </citation>
    <scope>NUCLEOTIDE SEQUENCE</scope>
    <source>
        <strain evidence="1">MCA 3950</strain>
    </source>
</reference>
<evidence type="ECO:0000313" key="1">
    <source>
        <dbReference type="EMBL" id="KAG7449928.1"/>
    </source>
</evidence>
<proteinExistence type="predicted"/>
<dbReference type="GeneID" id="66099118"/>
<gene>
    <name evidence="1" type="ORF">BT62DRAFT_1002256</name>
</gene>
<dbReference type="EMBL" id="MU250527">
    <property type="protein sequence ID" value="KAG7449928.1"/>
    <property type="molecule type" value="Genomic_DNA"/>
</dbReference>
<name>A0A9P8AVV5_9AGAR</name>
<organism evidence="1 2">
    <name type="scientific">Guyanagaster necrorhizus</name>
    <dbReference type="NCBI Taxonomy" id="856835"/>
    <lineage>
        <taxon>Eukaryota</taxon>
        <taxon>Fungi</taxon>
        <taxon>Dikarya</taxon>
        <taxon>Basidiomycota</taxon>
        <taxon>Agaricomycotina</taxon>
        <taxon>Agaricomycetes</taxon>
        <taxon>Agaricomycetidae</taxon>
        <taxon>Agaricales</taxon>
        <taxon>Marasmiineae</taxon>
        <taxon>Physalacriaceae</taxon>
        <taxon>Guyanagaster</taxon>
    </lineage>
</organism>
<keyword evidence="2" id="KW-1185">Reference proteome</keyword>
<comment type="caution">
    <text evidence="1">The sequence shown here is derived from an EMBL/GenBank/DDBJ whole genome shotgun (WGS) entry which is preliminary data.</text>
</comment>
<dbReference type="Proteomes" id="UP000812287">
    <property type="component" value="Unassembled WGS sequence"/>
</dbReference>
<dbReference type="AlphaFoldDB" id="A0A9P8AVV5"/>
<accession>A0A9P8AVV5</accession>
<protein>
    <submittedName>
        <fullName evidence="1">Uncharacterized protein</fullName>
    </submittedName>
</protein>
<dbReference type="RefSeq" id="XP_043043428.1">
    <property type="nucleotide sequence ID" value="XM_043176831.1"/>
</dbReference>
<evidence type="ECO:0000313" key="2">
    <source>
        <dbReference type="Proteomes" id="UP000812287"/>
    </source>
</evidence>
<sequence length="92" mass="10989">MYNAAEASQLVYLNKCEPYRVLLLLVLASPWGIKAERWPHDWSMTRMRARVEETKQVMRSLASYFPTTRDQRAMSLLRSKRVFFSYSPEIWQ</sequence>